<reference evidence="3 5" key="3">
    <citation type="submission" date="2019-09" db="EMBL/GenBank/DDBJ databases">
        <title>Genome Sequences of Streptomyces kaniharaensis ATCC 21070.</title>
        <authorList>
            <person name="Zhu W."/>
            <person name="De Crecy-Lagard V."/>
            <person name="Richards N.G."/>
        </authorList>
    </citation>
    <scope>NUCLEOTIDE SEQUENCE [LARGE SCALE GENOMIC DNA]</scope>
    <source>
        <strain evidence="3 5">SF-557</strain>
    </source>
</reference>
<proteinExistence type="evidence at protein level"/>
<dbReference type="Gene3D" id="3.40.50.1380">
    <property type="entry name" value="Methylglyoxal synthase-like domain"/>
    <property type="match status" value="1"/>
</dbReference>
<name>A0A4V8H038_9ACTN</name>
<dbReference type="PANTHER" id="PTHR11692">
    <property type="entry name" value="BIFUNCTIONAL PURINE BIOSYNTHESIS PROTEIN PURH"/>
    <property type="match status" value="1"/>
</dbReference>
<organism evidence="4">
    <name type="scientific">Streptomyces kaniharaensis</name>
    <dbReference type="NCBI Taxonomy" id="212423"/>
    <lineage>
        <taxon>Bacteria</taxon>
        <taxon>Bacillati</taxon>
        <taxon>Actinomycetota</taxon>
        <taxon>Actinomycetes</taxon>
        <taxon>Kitasatosporales</taxon>
        <taxon>Streptomycetaceae</taxon>
        <taxon>Streptomyces</taxon>
    </lineage>
</organism>
<dbReference type="GO" id="GO:0006189">
    <property type="term" value="P:'de novo' IMP biosynthetic process"/>
    <property type="evidence" value="ECO:0007669"/>
    <property type="project" value="TreeGrafter"/>
</dbReference>
<evidence type="ECO:0000313" key="4">
    <source>
        <dbReference type="PDB" id="6NKO"/>
    </source>
</evidence>
<dbReference type="PDB" id="6NKO">
    <property type="method" value="X-ray"/>
    <property type="resolution" value="2.40 A"/>
    <property type="chains" value="A/B/C/D=1-196"/>
</dbReference>
<dbReference type="PDBsum" id="6NKO"/>
<dbReference type="Pfam" id="PF01808">
    <property type="entry name" value="AICARFT_IMPCHas"/>
    <property type="match status" value="1"/>
</dbReference>
<dbReference type="SMART" id="SM00851">
    <property type="entry name" value="MGS"/>
    <property type="match status" value="1"/>
</dbReference>
<gene>
    <name evidence="2" type="primary">cof21</name>
    <name evidence="3" type="ORF">F7Q99_03110</name>
</gene>
<dbReference type="EMBL" id="WBOF01000001">
    <property type="protein sequence ID" value="MQS11303.1"/>
    <property type="molecule type" value="Genomic_DNA"/>
</dbReference>
<reference evidence="4 6" key="2">
    <citation type="journal article" date="2019" name="J. Am. Chem. Soc.">
        <title>Identification of the Formycin A Biosynthetic Gene Cluster from Streptomyces kaniharaensis Illustrates the Interplay between Biological Pyrazolopyrimidine Formation and de Novo Purine Biosynthesis.</title>
        <authorList>
            <person name="Wang S.A."/>
            <person name="Ko Y."/>
            <person name="Zeng J."/>
            <person name="Geng Y."/>
            <person name="Ren D."/>
            <person name="Ogasawara Y."/>
            <person name="Irani S."/>
            <person name="Zhang Y."/>
            <person name="Liu H.W."/>
        </authorList>
    </citation>
    <scope>X-RAY CRYSTALLOGRAPHY (2.40 ANGSTROMS)</scope>
</reference>
<dbReference type="PANTHER" id="PTHR11692:SF0">
    <property type="entry name" value="BIFUNCTIONAL PURINE BIOSYNTHESIS PROTEIN ATIC"/>
    <property type="match status" value="1"/>
</dbReference>
<dbReference type="OrthoDB" id="9802065at2"/>
<dbReference type="Pfam" id="PF02142">
    <property type="entry name" value="MGS"/>
    <property type="match status" value="1"/>
</dbReference>
<dbReference type="EMBL" id="KY705052">
    <property type="protein sequence ID" value="AVW82950.1"/>
    <property type="molecule type" value="Genomic_DNA"/>
</dbReference>
<evidence type="ECO:0000313" key="2">
    <source>
        <dbReference type="EMBL" id="AVW82950.1"/>
    </source>
</evidence>
<evidence type="ECO:0007829" key="6">
    <source>
        <dbReference type="PDB" id="6NKO"/>
    </source>
</evidence>
<keyword evidence="4 6" id="KW-0002">3D-structure</keyword>
<dbReference type="PROSITE" id="PS51855">
    <property type="entry name" value="MGS"/>
    <property type="match status" value="1"/>
</dbReference>
<dbReference type="SMR" id="A0A4V8H038"/>
<dbReference type="AlphaFoldDB" id="A0A4V8H038"/>
<dbReference type="InterPro" id="IPR002695">
    <property type="entry name" value="PurH-like"/>
</dbReference>
<reference evidence="2" key="1">
    <citation type="journal article" date="2019" name="Appl. Environ. Microbiol.">
        <title>Comparative investigation into formycin A and pyrazofurin A biosynthesis reveals branch pathways for the construction of C-nucleoside scaffolds.</title>
        <authorList>
            <person name="Zhang M."/>
            <person name="Zhang P."/>
            <person name="Xu G."/>
            <person name="Zhou W."/>
            <person name="Gao Y."/>
            <person name="Gong R."/>
            <person name="Cai Y.S."/>
            <person name="Cong H."/>
            <person name="Deng Z."/>
            <person name="Price N.P.J."/>
            <person name="Mao X."/>
            <person name="Chen W."/>
        </authorList>
    </citation>
    <scope>NUCLEOTIDE SEQUENCE</scope>
    <source>
        <strain evidence="2">ATCC 21070</strain>
    </source>
</reference>
<feature type="domain" description="MGS-like" evidence="1">
    <location>
        <begin position="1"/>
        <end position="140"/>
    </location>
</feature>
<dbReference type="GO" id="GO:0003937">
    <property type="term" value="F:IMP cyclohydrolase activity"/>
    <property type="evidence" value="ECO:0007669"/>
    <property type="project" value="InterPro"/>
</dbReference>
<evidence type="ECO:0000313" key="3">
    <source>
        <dbReference type="EMBL" id="MQS11303.1"/>
    </source>
</evidence>
<dbReference type="RefSeq" id="WP_153459965.1">
    <property type="nucleotide sequence ID" value="NZ_WBOF01000001.1"/>
</dbReference>
<dbReference type="GO" id="GO:0005829">
    <property type="term" value="C:cytosol"/>
    <property type="evidence" value="ECO:0007669"/>
    <property type="project" value="TreeGrafter"/>
</dbReference>
<dbReference type="InterPro" id="IPR036914">
    <property type="entry name" value="MGS-like_dom_sf"/>
</dbReference>
<evidence type="ECO:0000259" key="1">
    <source>
        <dbReference type="PROSITE" id="PS51855"/>
    </source>
</evidence>
<dbReference type="SUPFAM" id="SSF52335">
    <property type="entry name" value="Methylglyoxal synthase-like"/>
    <property type="match status" value="1"/>
</dbReference>
<protein>
    <submittedName>
        <fullName evidence="2">AICAR transformylase</fullName>
    </submittedName>
    <submittedName>
        <fullName evidence="4">ForH</fullName>
    </submittedName>
    <submittedName>
        <fullName evidence="3">Phosphoribosylaminoimidazolecarboxamide formyltransferase</fullName>
    </submittedName>
</protein>
<keyword evidence="5" id="KW-1185">Reference proteome</keyword>
<keyword evidence="3" id="KW-0808">Transferase</keyword>
<evidence type="ECO:0000313" key="5">
    <source>
        <dbReference type="Proteomes" id="UP000450000"/>
    </source>
</evidence>
<dbReference type="Proteomes" id="UP000450000">
    <property type="component" value="Unassembled WGS sequence"/>
</dbReference>
<dbReference type="GO" id="GO:0004643">
    <property type="term" value="F:phosphoribosylaminoimidazolecarboxamide formyltransferase activity"/>
    <property type="evidence" value="ECO:0007669"/>
    <property type="project" value="InterPro"/>
</dbReference>
<sequence length="196" mass="20997">MLAVLAVSDKRNIEPLAAGLLRLGWRVAATEGTYRLLRDAGHEVERIADLAGVPTLLGGRVKTLTVSVMGGILARETESDLREMAEYGIPRIDLVCNNYYLLPEPQPGLDPAGFREKVDVGGPAMLRGAAKNFEHVIPLSDPDDYDDVLKLLEQGGGLPSAVPVERRLALAEKAFRISGAYDASVAELFGASGSRS</sequence>
<dbReference type="InterPro" id="IPR011607">
    <property type="entry name" value="MGS-like_dom"/>
</dbReference>
<accession>A0A4V8H038</accession>